<proteinExistence type="predicted"/>
<dbReference type="HOGENOM" id="CLU_074766_0_0_11"/>
<evidence type="ECO:0008006" key="3">
    <source>
        <dbReference type="Google" id="ProtNLM"/>
    </source>
</evidence>
<gene>
    <name evidence="1" type="ORF">HMPREF0724_12173</name>
</gene>
<accession>E9T0L4</accession>
<dbReference type="RefSeq" id="WP_005515279.1">
    <property type="nucleotide sequence ID" value="NZ_CM001149.1"/>
</dbReference>
<dbReference type="OrthoDB" id="4410359at2"/>
<name>E9T0L4_RHOHA</name>
<reference evidence="1" key="1">
    <citation type="submission" date="2011-01" db="EMBL/GenBank/DDBJ databases">
        <authorList>
            <person name="Muzny D."/>
            <person name="Qin X."/>
            <person name="Buhay C."/>
            <person name="Dugan-Rocha S."/>
            <person name="Ding Y."/>
            <person name="Chen G."/>
            <person name="Hawes A."/>
            <person name="Holder M."/>
            <person name="Jhangiani S."/>
            <person name="Johnson A."/>
            <person name="Khan Z."/>
            <person name="Li Z."/>
            <person name="Liu W."/>
            <person name="Liu X."/>
            <person name="Perez L."/>
            <person name="Shen H."/>
            <person name="Wang Q."/>
            <person name="Watt J."/>
            <person name="Xi L."/>
            <person name="Xin Y."/>
            <person name="Zhou J."/>
            <person name="Deng J."/>
            <person name="Jiang H."/>
            <person name="Liu Y."/>
            <person name="Qu J."/>
            <person name="Song X.-Z."/>
            <person name="Zhang L."/>
            <person name="Villasana D."/>
            <person name="Johnson A."/>
            <person name="Liu J."/>
            <person name="Liyanage D."/>
            <person name="Lorensuhewa L."/>
            <person name="Robinson T."/>
            <person name="Song A."/>
            <person name="Song B.-B."/>
            <person name="Dinh H."/>
            <person name="Thornton R."/>
            <person name="Coyle M."/>
            <person name="Francisco L."/>
            <person name="Jackson L."/>
            <person name="Javaid M."/>
            <person name="Korchina V."/>
            <person name="Kovar C."/>
            <person name="Mata R."/>
            <person name="Mathew T."/>
            <person name="Ngo R."/>
            <person name="Nguyen L."/>
            <person name="Nguyen N."/>
            <person name="Okwuonu G."/>
            <person name="Ongeri F."/>
            <person name="Pham C."/>
            <person name="Simmons D."/>
            <person name="Wilczek-Boney K."/>
            <person name="Hale W."/>
            <person name="Jakkamsetti A."/>
            <person name="Pham P."/>
            <person name="Ruth R."/>
            <person name="San Lucas F."/>
            <person name="Warren J."/>
            <person name="Zhang J."/>
            <person name="Zhao Z."/>
            <person name="Zhou C."/>
            <person name="Zhu D."/>
            <person name="Lee S."/>
            <person name="Bess C."/>
            <person name="Blankenburg K."/>
            <person name="Forbes L."/>
            <person name="Fu Q."/>
            <person name="Gubbala S."/>
            <person name="Hirani K."/>
            <person name="Jayaseelan J.C."/>
            <person name="Lara F."/>
            <person name="Munidasa M."/>
            <person name="Palculict T."/>
            <person name="Patil S."/>
            <person name="Pu L.-L."/>
            <person name="Saada N."/>
            <person name="Tang L."/>
            <person name="Weissenberger G."/>
            <person name="Zhu Y."/>
            <person name="Hemphill L."/>
            <person name="Shang Y."/>
            <person name="Youmans B."/>
            <person name="Ayvaz T."/>
            <person name="Ross M."/>
            <person name="Santibanez J."/>
            <person name="Aqrawi P."/>
            <person name="Gross S."/>
            <person name="Joshi V."/>
            <person name="Fowler G."/>
            <person name="Nazareth L."/>
            <person name="Reid J."/>
            <person name="Worley K."/>
            <person name="Petrosino J."/>
            <person name="Highlander S."/>
            <person name="Gibbs R."/>
        </authorList>
    </citation>
    <scope>NUCLEOTIDE SEQUENCE [LARGE SCALE GENOMIC DNA]</scope>
    <source>
        <strain evidence="1">ATCC 33707</strain>
    </source>
</reference>
<dbReference type="EMBL" id="ADNW02000010">
    <property type="protein sequence ID" value="EGD23965.1"/>
    <property type="molecule type" value="Genomic_DNA"/>
</dbReference>
<dbReference type="AlphaFoldDB" id="E9T0L4"/>
<protein>
    <recommendedName>
        <fullName evidence="3">Major capsid protein</fullName>
    </recommendedName>
</protein>
<sequence>MTTNLVSVTDGGGITVSDLVANPMFVPTKLKELMENQFISEALFRNAGSNKSSIVKFTEGDPTFLEGDVQDVAEFGEIPVSHGRRGEPRIAIATKRALGVRISKEMQDENDIDAANKQMTGLRNTFVRANDRAAKAVLMSSAVPTMPVSKAWDDVASKPRTDIVNAVDEITSAVPSEAQGGSEDEYFGFEPDTIVVHPGLLATLMDNEDILKVYQGNIADQNIAYTGALPSKIYGLNVIQSRTFPRDRALILQRGVVGFYSDSRPLTFTALYPEGGGPNGGPTETWRSDASIKRAIGLDQPKAALWLTGLVTP</sequence>
<dbReference type="Gene3D" id="3.90.1690.10">
    <property type="entry name" value="phage-related protein like domain"/>
    <property type="match status" value="1"/>
</dbReference>
<evidence type="ECO:0000313" key="1">
    <source>
        <dbReference type="EMBL" id="EGD23965.1"/>
    </source>
</evidence>
<organism evidence="1 2">
    <name type="scientific">Prescottella equi ATCC 33707</name>
    <dbReference type="NCBI Taxonomy" id="525370"/>
    <lineage>
        <taxon>Bacteria</taxon>
        <taxon>Bacillati</taxon>
        <taxon>Actinomycetota</taxon>
        <taxon>Actinomycetes</taxon>
        <taxon>Mycobacteriales</taxon>
        <taxon>Nocardiaceae</taxon>
        <taxon>Prescottella</taxon>
    </lineage>
</organism>
<dbReference type="InterPro" id="IPR053738">
    <property type="entry name" value="Lambda_capsid_assembly"/>
</dbReference>
<comment type="caution">
    <text evidence="1">The sequence shown here is derived from an EMBL/GenBank/DDBJ whole genome shotgun (WGS) entry which is preliminary data.</text>
</comment>
<keyword evidence="2" id="KW-1185">Reference proteome</keyword>
<dbReference type="Pfam" id="PF25209">
    <property type="entry name" value="Phage_capsid_4"/>
    <property type="match status" value="1"/>
</dbReference>
<evidence type="ECO:0000313" key="2">
    <source>
        <dbReference type="Proteomes" id="UP000004245"/>
    </source>
</evidence>
<dbReference type="Proteomes" id="UP000004245">
    <property type="component" value="Unassembled WGS sequence"/>
</dbReference>